<gene>
    <name evidence="1" type="ORF">MRSR164_03450</name>
</gene>
<sequence length="225" mass="26093">MALFSGSGLTGLWVKRHFDRKERERTEGEEARKLALKLLPVMHVAERGYQRFLSDSIYLHDIDDEIRSYHLPTITVVTADAALVKMIESSPVYLFESRYSSQLSGHKARLLVLASDLAEQQSTLLYDYDHPENLAVQAKDHLDRSLADIVAEFHALRRALSYRYLGAASWSRSEARVAAEIAEMQRRAYGIKTFSHRWLKLKERLAMAYLTYPRRFRRWLRSFGA</sequence>
<protein>
    <submittedName>
        <fullName evidence="1">Uncharacterized protein</fullName>
    </submittedName>
</protein>
<keyword evidence="2" id="KW-1185">Reference proteome</keyword>
<accession>A0ABU7T5Q9</accession>
<evidence type="ECO:0000313" key="2">
    <source>
        <dbReference type="Proteomes" id="UP001349262"/>
    </source>
</evidence>
<proteinExistence type="predicted"/>
<evidence type="ECO:0000313" key="1">
    <source>
        <dbReference type="EMBL" id="MEE7455893.1"/>
    </source>
</evidence>
<reference evidence="1 2" key="1">
    <citation type="journal article" date="2012" name="Genet. Mol. Biol.">
        <title>Analysis of 16S rRNA and mxaF genes revealing insights into Methylobacterium niche-specific plant association.</title>
        <authorList>
            <person name="Dourado M.N."/>
            <person name="Andreote F.D."/>
            <person name="Dini-Andreote F."/>
            <person name="Conti R."/>
            <person name="Araujo J.M."/>
            <person name="Araujo W.L."/>
        </authorList>
    </citation>
    <scope>NUCLEOTIDE SEQUENCE [LARGE SCALE GENOMIC DNA]</scope>
    <source>
        <strain evidence="1 2">SR1.6/4</strain>
    </source>
</reference>
<dbReference type="EMBL" id="MLBY01000002">
    <property type="protein sequence ID" value="MEE7455893.1"/>
    <property type="molecule type" value="Genomic_DNA"/>
</dbReference>
<name>A0ABU7T5Q9_9HYPH</name>
<dbReference type="Proteomes" id="UP001349262">
    <property type="component" value="Unassembled WGS sequence"/>
</dbReference>
<comment type="caution">
    <text evidence="1">The sequence shown here is derived from an EMBL/GenBank/DDBJ whole genome shotgun (WGS) entry which is preliminary data.</text>
</comment>
<organism evidence="1 2">
    <name type="scientific">Methylobacterium radiotolerans</name>
    <dbReference type="NCBI Taxonomy" id="31998"/>
    <lineage>
        <taxon>Bacteria</taxon>
        <taxon>Pseudomonadati</taxon>
        <taxon>Pseudomonadota</taxon>
        <taxon>Alphaproteobacteria</taxon>
        <taxon>Hyphomicrobiales</taxon>
        <taxon>Methylobacteriaceae</taxon>
        <taxon>Methylobacterium</taxon>
    </lineage>
</organism>